<keyword evidence="2" id="KW-1185">Reference proteome</keyword>
<dbReference type="VEuPathDB" id="VectorBase:PPAI003373"/>
<organism evidence="1 2">
    <name type="scientific">Phlebotomus papatasi</name>
    <name type="common">Sandfly</name>
    <dbReference type="NCBI Taxonomy" id="29031"/>
    <lineage>
        <taxon>Eukaryota</taxon>
        <taxon>Metazoa</taxon>
        <taxon>Ecdysozoa</taxon>
        <taxon>Arthropoda</taxon>
        <taxon>Hexapoda</taxon>
        <taxon>Insecta</taxon>
        <taxon>Pterygota</taxon>
        <taxon>Neoptera</taxon>
        <taxon>Endopterygota</taxon>
        <taxon>Diptera</taxon>
        <taxon>Nematocera</taxon>
        <taxon>Psychodoidea</taxon>
        <taxon>Psychodidae</taxon>
        <taxon>Phlebotomus</taxon>
        <taxon>Phlebotomus</taxon>
    </lineage>
</organism>
<dbReference type="AlphaFoldDB" id="A0A1B0D750"/>
<name>A0A1B0D750_PHLPP</name>
<reference evidence="1" key="1">
    <citation type="submission" date="2022-08" db="UniProtKB">
        <authorList>
            <consortium name="EnsemblMetazoa"/>
        </authorList>
    </citation>
    <scope>IDENTIFICATION</scope>
    <source>
        <strain evidence="1">Israel</strain>
    </source>
</reference>
<accession>A0A1B0D750</accession>
<protein>
    <submittedName>
        <fullName evidence="1">Uncharacterized protein</fullName>
    </submittedName>
</protein>
<dbReference type="Proteomes" id="UP000092462">
    <property type="component" value="Unassembled WGS sequence"/>
</dbReference>
<sequence>MSEYSFAVKDREARIAGGRSFDRNKQAKYRFLTDTNGAPFNRGSTARRSLPGKSRMIVKLKRRNSKISI</sequence>
<dbReference type="EMBL" id="AJVK01026655">
    <property type="status" value="NOT_ANNOTATED_CDS"/>
    <property type="molecule type" value="Genomic_DNA"/>
</dbReference>
<evidence type="ECO:0000313" key="1">
    <source>
        <dbReference type="EnsemblMetazoa" id="PPAI003373-PA"/>
    </source>
</evidence>
<proteinExistence type="predicted"/>
<dbReference type="EnsemblMetazoa" id="PPAI003373-RA">
    <property type="protein sequence ID" value="PPAI003373-PA"/>
    <property type="gene ID" value="PPAI003373"/>
</dbReference>
<evidence type="ECO:0000313" key="2">
    <source>
        <dbReference type="Proteomes" id="UP000092462"/>
    </source>
</evidence>